<evidence type="ECO:0000259" key="1">
    <source>
        <dbReference type="Pfam" id="PF13175"/>
    </source>
</evidence>
<dbReference type="InterPro" id="IPR041685">
    <property type="entry name" value="AAA_GajA/Old/RecF-like"/>
</dbReference>
<dbReference type="AlphaFoldDB" id="Q5KUM9"/>
<dbReference type="HOGENOM" id="CLU_1376424_0_0_9"/>
<dbReference type="KEGG" id="gka:GK3322"/>
<sequence>MEQTWALKVERFGKIKQGEIDIAPLMLFVGDNNSGKSYLMSLLWGVLSEGRKLFPKDPPNTSTYKEIDRFLESSIGDDCLIQDREAQLFVQWFNDVLRNKKSELVRTIFRRKIPIGSLSIERYRRSEPLRIIFEKKDSLQGARFSTGKHYIRIPYTDRSKGQATERYRMAQYITWNLLKENTRCNVSLPRHAIMASRR</sequence>
<organism evidence="2 3">
    <name type="scientific">Geobacillus kaustophilus (strain HTA426)</name>
    <dbReference type="NCBI Taxonomy" id="235909"/>
    <lineage>
        <taxon>Bacteria</taxon>
        <taxon>Bacillati</taxon>
        <taxon>Bacillota</taxon>
        <taxon>Bacilli</taxon>
        <taxon>Bacillales</taxon>
        <taxon>Anoxybacillaceae</taxon>
        <taxon>Geobacillus</taxon>
        <taxon>Geobacillus thermoleovorans group</taxon>
    </lineage>
</organism>
<dbReference type="RefSeq" id="WP_011232789.1">
    <property type="nucleotide sequence ID" value="NC_006510.1"/>
</dbReference>
<keyword evidence="3" id="KW-1185">Reference proteome</keyword>
<reference evidence="2 3" key="1">
    <citation type="journal article" date="2004" name="Nucleic Acids Res.">
        <title>Thermoadaptation trait revealed by the genome sequence of thermophilic Geobacillus kaustophilus.</title>
        <authorList>
            <person name="Takami H."/>
            <person name="Takaki Y."/>
            <person name="Chee G.J."/>
            <person name="Nishi S."/>
            <person name="Shimamura S."/>
            <person name="Suzuki H."/>
            <person name="Matsui S."/>
            <person name="Uchiyama I."/>
        </authorList>
    </citation>
    <scope>NUCLEOTIDE SEQUENCE [LARGE SCALE GENOMIC DNA]</scope>
    <source>
        <strain evidence="2 3">HTA426</strain>
    </source>
</reference>
<protein>
    <recommendedName>
        <fullName evidence="1">Endonuclease GajA/Old nuclease/RecF-like AAA domain-containing protein</fullName>
    </recommendedName>
</protein>
<dbReference type="eggNOG" id="COG3593">
    <property type="taxonomic scope" value="Bacteria"/>
</dbReference>
<proteinExistence type="predicted"/>
<name>Q5KUM9_GEOKA</name>
<dbReference type="EMBL" id="BA000043">
    <property type="protein sequence ID" value="BAD77607.1"/>
    <property type="molecule type" value="Genomic_DNA"/>
</dbReference>
<dbReference type="Pfam" id="PF13175">
    <property type="entry name" value="AAA_15"/>
    <property type="match status" value="1"/>
</dbReference>
<dbReference type="Proteomes" id="UP000001172">
    <property type="component" value="Chromosome"/>
</dbReference>
<feature type="domain" description="Endonuclease GajA/Old nuclease/RecF-like AAA" evidence="1">
    <location>
        <begin position="7"/>
        <end position="114"/>
    </location>
</feature>
<gene>
    <name evidence="2" type="ordered locus">GK3322</name>
</gene>
<evidence type="ECO:0000313" key="2">
    <source>
        <dbReference type="EMBL" id="BAD77607.1"/>
    </source>
</evidence>
<accession>Q5KUM9</accession>
<evidence type="ECO:0000313" key="3">
    <source>
        <dbReference type="Proteomes" id="UP000001172"/>
    </source>
</evidence>